<evidence type="ECO:0000313" key="1">
    <source>
        <dbReference type="EMBL" id="SHO59300.1"/>
    </source>
</evidence>
<organism evidence="1 2">
    <name type="scientific">Vibrio quintilis</name>
    <dbReference type="NCBI Taxonomy" id="1117707"/>
    <lineage>
        <taxon>Bacteria</taxon>
        <taxon>Pseudomonadati</taxon>
        <taxon>Pseudomonadota</taxon>
        <taxon>Gammaproteobacteria</taxon>
        <taxon>Vibrionales</taxon>
        <taxon>Vibrionaceae</taxon>
        <taxon>Vibrio</taxon>
    </lineage>
</organism>
<sequence length="34" mass="3867">MQECTHLSNYPDAEMCLSAHALRVSIFTIEDEIV</sequence>
<dbReference type="EMBL" id="FRFG01000116">
    <property type="protein sequence ID" value="SHO59300.1"/>
    <property type="molecule type" value="Genomic_DNA"/>
</dbReference>
<protein>
    <submittedName>
        <fullName evidence="1">Uncharacterized protein</fullName>
    </submittedName>
</protein>
<proteinExistence type="predicted"/>
<keyword evidence="2" id="KW-1185">Reference proteome</keyword>
<dbReference type="Proteomes" id="UP000184600">
    <property type="component" value="Unassembled WGS sequence"/>
</dbReference>
<name>A0A1M7Z3D4_9VIBR</name>
<evidence type="ECO:0000313" key="2">
    <source>
        <dbReference type="Proteomes" id="UP000184600"/>
    </source>
</evidence>
<accession>A0A1M7Z3D4</accession>
<dbReference type="AlphaFoldDB" id="A0A1M7Z3D4"/>
<gene>
    <name evidence="1" type="ORF">VQ7734_05080</name>
</gene>
<reference evidence="2" key="1">
    <citation type="submission" date="2016-12" db="EMBL/GenBank/DDBJ databases">
        <authorList>
            <person name="Rodrigo-Torres L."/>
            <person name="Arahal R.D."/>
            <person name="Lucena T."/>
        </authorList>
    </citation>
    <scope>NUCLEOTIDE SEQUENCE [LARGE SCALE GENOMIC DNA]</scope>
</reference>